<feature type="domain" description="Integrase catalytic" evidence="7">
    <location>
        <begin position="1024"/>
        <end position="1121"/>
    </location>
</feature>
<dbReference type="Gene3D" id="4.10.60.10">
    <property type="entry name" value="Zinc finger, CCHC-type"/>
    <property type="match status" value="1"/>
</dbReference>
<dbReference type="Pfam" id="PF00098">
    <property type="entry name" value="zf-CCHC"/>
    <property type="match status" value="1"/>
</dbReference>
<protein>
    <recommendedName>
        <fullName evidence="9">Retrovirus-related Pol polyprotein from transposon TNT 1-94</fullName>
    </recommendedName>
</protein>
<dbReference type="InterPro" id="IPR001584">
    <property type="entry name" value="Integrase_cat-core"/>
</dbReference>
<dbReference type="SUPFAM" id="SSF53098">
    <property type="entry name" value="Ribonuclease H-like"/>
    <property type="match status" value="1"/>
</dbReference>
<dbReference type="InterPro" id="IPR036875">
    <property type="entry name" value="Znf_CCHC_sf"/>
</dbReference>
<organism evidence="8">
    <name type="scientific">Tanacetum cinerariifolium</name>
    <name type="common">Dalmatian daisy</name>
    <name type="synonym">Chrysanthemum cinerariifolium</name>
    <dbReference type="NCBI Taxonomy" id="118510"/>
    <lineage>
        <taxon>Eukaryota</taxon>
        <taxon>Viridiplantae</taxon>
        <taxon>Streptophyta</taxon>
        <taxon>Embryophyta</taxon>
        <taxon>Tracheophyta</taxon>
        <taxon>Spermatophyta</taxon>
        <taxon>Magnoliopsida</taxon>
        <taxon>eudicotyledons</taxon>
        <taxon>Gunneridae</taxon>
        <taxon>Pentapetalae</taxon>
        <taxon>asterids</taxon>
        <taxon>campanulids</taxon>
        <taxon>Asterales</taxon>
        <taxon>Asteraceae</taxon>
        <taxon>Asteroideae</taxon>
        <taxon>Anthemideae</taxon>
        <taxon>Anthemidinae</taxon>
        <taxon>Tanacetum</taxon>
    </lineage>
</organism>
<feature type="coiled-coil region" evidence="4">
    <location>
        <begin position="562"/>
        <end position="589"/>
    </location>
</feature>
<dbReference type="GO" id="GO:0008270">
    <property type="term" value="F:zinc ion binding"/>
    <property type="evidence" value="ECO:0007669"/>
    <property type="project" value="UniProtKB-KW"/>
</dbReference>
<dbReference type="InterPro" id="IPR036397">
    <property type="entry name" value="RNaseH_sf"/>
</dbReference>
<dbReference type="Pfam" id="PF07727">
    <property type="entry name" value="RVT_2"/>
    <property type="match status" value="1"/>
</dbReference>
<keyword evidence="3" id="KW-0863">Zinc-finger</keyword>
<sequence>MTTLAEYMILSGADNRPPMLDKALLDSWKSIIELYMQNYGVTRTKLNEELSPTEKIQADCDLKATNIILQGLPPNVYVLVNHHRVAKDLWERVQLLMQVTSLTKQEREWKLYDEFDKFAHIKGNHFIHGVILSTVVSSRFPSTNNQLRTSSNPRQQAIINDGRVIVQPYQGRQSSYAVGTSRTRVNALGTGGRVFGQPRVVKCFNCQGEGHMEKKCTQPKRKRDAAWFKEKFFRLKLKDKSVITHNATYQANDLDAYDSDCDDITTAKVALMADLSRYGSDVLSEVFRIPSSVQQHAMILSVIEQMSYQVTNVNKVNEEHLTAKSLSAKLLRYKERVELLEERHNMDLSTQEKLIIDDVIREKNAQFADFKQEINSLKQTLSEKLKEKESLTKTLTVLKNESKEKEAKNIDKEVELEKKVTELDNIFYKLDQSTQTVHMLTKPQVLFDNNTNQALGFQNPFYLKKAQQMNPMLYDGFIISKGNCVMSIDSEETAVEQCRVKTKCFEIEKKKILLENDRLMDQVMFHDIMNVAMNNSVNVNSFVVVKDFVNVSNKFVEKCQTCLKLETELLKKNNEINELSTRFSNLEKNCISLEVTSQLSQEIFQIENSCVNQNMLEIQEYFENNDLKAQLQEKDIVVQRLKKRIHDLRKNPDCVKKECDEIMTINIELEHRHQDPLVAQMNLKSMENADLHVQIQEKVLANEVLKNKLRRIKGKNVFDFVSPKPKATTIAQSMFKIAIEPLPPKLFKDKEAHIDYIQKSKENANVLHEIVEEARASNPLDGELDLVSTRIYTKKSKAPKITSSKSKLKISKSRIANNMEPDRSLLTNFIHKFLSTVKFGIDKIAKNMGYGDYQMGNFTISWVYYVEGLGHNLFSVGQFCDLDLDVAFRKYTCFVHNLEGVDLLSGSRETNLYTLSISDMMQSSLVCLLSKALKTKSWLWHRRLSHLNFSTINYLARHGLVRGLPKLKFEKYHLCSACVMGKSKKHLHKPKSKDTNQVKLHLLHIDLCGPMRVMIQVRLNAVVRKIRTDNGTEFVNQTLRDYYKSIGISHETLVARTSQQNSVVERRNRTLIEATRTMLIYAKAPLFVWAEAVATACYTQNRSIVRRRHRKTSYELLHDKKPDLSYLHVFGALCYPTNDSENLGKLQPKADIGIFISYAPRKKAYRIYNRPSVDSPVPADEILVPVVEAQAPTESTSSPSSTTLDQDAPSTSNSQTSPQPQSQEIPLCDEEESRDLKVAHMNNDPYFGILIPETVFAESSSSDAIPTIVHPDAPLSEHISRWTKDHPLQNIIGEISRAIEAMQEELNEFERLEVWELVPRPDKVMAITLKWIYKVKLDELGGIKNKACLVARGYRQEEGIDFKESFAPVARLEAVRIFLAFAAHMNMIVYQTDVKMAFLNGILREEVYVSQPDGFVDSDHPNHVYRLKKALYRLKQAPRTWLVLPKSTSMLLKESFDADQAGCQDTRRNMSRNMQMLGDGLAS</sequence>
<gene>
    <name evidence="8" type="ORF">Tci_006335</name>
</gene>
<name>A0A6L2JCU3_TANCI</name>
<dbReference type="GO" id="GO:0003676">
    <property type="term" value="F:nucleic acid binding"/>
    <property type="evidence" value="ECO:0007669"/>
    <property type="project" value="InterPro"/>
</dbReference>
<keyword evidence="4" id="KW-0175">Coiled coil</keyword>
<dbReference type="SUPFAM" id="SSF57756">
    <property type="entry name" value="Retrovirus zinc finger-like domains"/>
    <property type="match status" value="1"/>
</dbReference>
<feature type="domain" description="CCHC-type" evidence="6">
    <location>
        <begin position="202"/>
        <end position="218"/>
    </location>
</feature>
<dbReference type="PANTHER" id="PTHR42648">
    <property type="entry name" value="TRANSPOSASE, PUTATIVE-RELATED"/>
    <property type="match status" value="1"/>
</dbReference>
<evidence type="ECO:0000256" key="2">
    <source>
        <dbReference type="ARBA" id="ARBA00022801"/>
    </source>
</evidence>
<accession>A0A6L2JCU3</accession>
<feature type="region of interest" description="Disordered" evidence="5">
    <location>
        <begin position="1190"/>
        <end position="1227"/>
    </location>
</feature>
<feature type="coiled-coil region" evidence="4">
    <location>
        <begin position="323"/>
        <end position="420"/>
    </location>
</feature>
<dbReference type="PANTHER" id="PTHR42648:SF32">
    <property type="entry name" value="RIBONUCLEASE H-LIKE DOMAIN, GAG-PRE-INTEGRASE DOMAIN PROTEIN-RELATED"/>
    <property type="match status" value="1"/>
</dbReference>
<dbReference type="Pfam" id="PF25597">
    <property type="entry name" value="SH3_retrovirus"/>
    <property type="match status" value="1"/>
</dbReference>
<dbReference type="GO" id="GO:0015074">
    <property type="term" value="P:DNA integration"/>
    <property type="evidence" value="ECO:0007669"/>
    <property type="project" value="InterPro"/>
</dbReference>
<dbReference type="InterPro" id="IPR025724">
    <property type="entry name" value="GAG-pre-integrase_dom"/>
</dbReference>
<evidence type="ECO:0000313" key="8">
    <source>
        <dbReference type="EMBL" id="GEU34357.1"/>
    </source>
</evidence>
<feature type="coiled-coil region" evidence="4">
    <location>
        <begin position="624"/>
        <end position="651"/>
    </location>
</feature>
<dbReference type="GO" id="GO:0016787">
    <property type="term" value="F:hydrolase activity"/>
    <property type="evidence" value="ECO:0007669"/>
    <property type="project" value="UniProtKB-KW"/>
</dbReference>
<dbReference type="PROSITE" id="PS50994">
    <property type="entry name" value="INTEGRASE"/>
    <property type="match status" value="1"/>
</dbReference>
<evidence type="ECO:0000256" key="3">
    <source>
        <dbReference type="PROSITE-ProRule" id="PRU00047"/>
    </source>
</evidence>
<proteinExistence type="predicted"/>
<dbReference type="SMART" id="SM00343">
    <property type="entry name" value="ZnF_C2HC"/>
    <property type="match status" value="1"/>
</dbReference>
<dbReference type="Gene3D" id="3.30.420.10">
    <property type="entry name" value="Ribonuclease H-like superfamily/Ribonuclease H"/>
    <property type="match status" value="1"/>
</dbReference>
<evidence type="ECO:0000256" key="1">
    <source>
        <dbReference type="ARBA" id="ARBA00022723"/>
    </source>
</evidence>
<keyword evidence="2" id="KW-0378">Hydrolase</keyword>
<dbReference type="Pfam" id="PF13976">
    <property type="entry name" value="gag_pre-integrs"/>
    <property type="match status" value="1"/>
</dbReference>
<feature type="compositionally biased region" description="Low complexity" evidence="5">
    <location>
        <begin position="1192"/>
        <end position="1223"/>
    </location>
</feature>
<dbReference type="PROSITE" id="PS50158">
    <property type="entry name" value="ZF_CCHC"/>
    <property type="match status" value="1"/>
</dbReference>
<comment type="caution">
    <text evidence="8">The sequence shown here is derived from an EMBL/GenBank/DDBJ whole genome shotgun (WGS) entry which is preliminary data.</text>
</comment>
<evidence type="ECO:0000259" key="7">
    <source>
        <dbReference type="PROSITE" id="PS50994"/>
    </source>
</evidence>
<evidence type="ECO:0000256" key="4">
    <source>
        <dbReference type="SAM" id="Coils"/>
    </source>
</evidence>
<evidence type="ECO:0008006" key="9">
    <source>
        <dbReference type="Google" id="ProtNLM"/>
    </source>
</evidence>
<dbReference type="InterPro" id="IPR001878">
    <property type="entry name" value="Znf_CCHC"/>
</dbReference>
<dbReference type="InterPro" id="IPR012337">
    <property type="entry name" value="RNaseH-like_sf"/>
</dbReference>
<dbReference type="InterPro" id="IPR057670">
    <property type="entry name" value="SH3_retrovirus"/>
</dbReference>
<keyword evidence="3" id="KW-0862">Zinc</keyword>
<dbReference type="InterPro" id="IPR013103">
    <property type="entry name" value="RVT_2"/>
</dbReference>
<evidence type="ECO:0000259" key="6">
    <source>
        <dbReference type="PROSITE" id="PS50158"/>
    </source>
</evidence>
<evidence type="ECO:0000256" key="5">
    <source>
        <dbReference type="SAM" id="MobiDB-lite"/>
    </source>
</evidence>
<dbReference type="EMBL" id="BKCJ010000567">
    <property type="protein sequence ID" value="GEU34357.1"/>
    <property type="molecule type" value="Genomic_DNA"/>
</dbReference>
<keyword evidence="1" id="KW-0479">Metal-binding</keyword>
<reference evidence="8" key="1">
    <citation type="journal article" date="2019" name="Sci. Rep.">
        <title>Draft genome of Tanacetum cinerariifolium, the natural source of mosquito coil.</title>
        <authorList>
            <person name="Yamashiro T."/>
            <person name="Shiraishi A."/>
            <person name="Satake H."/>
            <person name="Nakayama K."/>
        </authorList>
    </citation>
    <scope>NUCLEOTIDE SEQUENCE</scope>
</reference>
<dbReference type="InterPro" id="IPR039537">
    <property type="entry name" value="Retrotran_Ty1/copia-like"/>
</dbReference>